<feature type="domain" description="Myb-like" evidence="8">
    <location>
        <begin position="372"/>
        <end position="429"/>
    </location>
</feature>
<evidence type="ECO:0000256" key="1">
    <source>
        <dbReference type="ARBA" id="ARBA00004123"/>
    </source>
</evidence>
<evidence type="ECO:0000256" key="4">
    <source>
        <dbReference type="ARBA" id="ARBA00023125"/>
    </source>
</evidence>
<dbReference type="InterPro" id="IPR001005">
    <property type="entry name" value="SANT/Myb"/>
</dbReference>
<evidence type="ECO:0000313" key="9">
    <source>
        <dbReference type="EMBL" id="KAG8071638.1"/>
    </source>
</evidence>
<feature type="region of interest" description="Disordered" evidence="7">
    <location>
        <begin position="526"/>
        <end position="578"/>
    </location>
</feature>
<keyword evidence="6" id="KW-0539">Nucleus</keyword>
<gene>
    <name evidence="9" type="ORF">GUJ93_ZPchr0006g43346</name>
</gene>
<keyword evidence="3" id="KW-0805">Transcription regulation</keyword>
<protein>
    <recommendedName>
        <fullName evidence="8">Myb-like domain-containing protein</fullName>
    </recommendedName>
</protein>
<feature type="compositionally biased region" description="Acidic residues" evidence="7">
    <location>
        <begin position="531"/>
        <end position="553"/>
    </location>
</feature>
<evidence type="ECO:0000256" key="5">
    <source>
        <dbReference type="ARBA" id="ARBA00023163"/>
    </source>
</evidence>
<dbReference type="PANTHER" id="PTHR21654:SF21">
    <property type="entry name" value="GT-2-LIKE 1"/>
    <property type="match status" value="1"/>
</dbReference>
<keyword evidence="4" id="KW-0238">DNA-binding</keyword>
<accession>A0A8J5SFZ4</accession>
<evidence type="ECO:0000313" key="10">
    <source>
        <dbReference type="Proteomes" id="UP000729402"/>
    </source>
</evidence>
<dbReference type="Proteomes" id="UP000729402">
    <property type="component" value="Unassembled WGS sequence"/>
</dbReference>
<comment type="subcellular location">
    <subcellularLocation>
        <location evidence="1">Nucleus</location>
    </subcellularLocation>
</comment>
<dbReference type="GO" id="GO:0003677">
    <property type="term" value="F:DNA binding"/>
    <property type="evidence" value="ECO:0007669"/>
    <property type="project" value="UniProtKB-KW"/>
</dbReference>
<sequence length="578" mass="64756">MVTALEEFQPPVGSKSAAVNFHDDDMMGLNIVEGRGRGSGTSDGGPGGSSNRWPRDETLALIRIRTEMDAMFQNAALKAPIWEELSRRLADLGYQRSGKKCKEKFKNVDKYYKRAKEGRTGRQDGKSYHLFSELEALHATSSSLQQHQAMTVHAPRPLAMAWIEPRLGGLGGTIGGDVSMSNLNFSSMSSDEDSDEEYDEEDKEEEVGDGQEGLGGFRGGDDDREGSKKRMLALFEGMMRQIIEKQDAMQKMFLETLNKWEKERIKREEAWRRKEVALMKRERELLSQERSAMASRDAALIAFLNRIGGEHSVKLSPSSSAAMCTTAVAPPPPHQDAVVVVEPQLVPMLPLKLKAEESLVGGESSGLSQPLRWPKEEVQALIDMRMEKEEEYNDMLPKGLLWEDIAAGMKRIGYNRSAKRCKEKWENINKYFKKVRESNKRRPEDSKTCPYFHQLNTIYHKKHFIDKGSVTTAFGTSLPIATIPEQESPSQREKEGKCSNDGNMQLVVTSKPATIDKKGEITSAELNIIAEDTDSEDMEGNDTNDDDDDDDDEKMQYKIEFQKPISSGSGSATCSDNN</sequence>
<evidence type="ECO:0000256" key="6">
    <source>
        <dbReference type="ARBA" id="ARBA00023242"/>
    </source>
</evidence>
<feature type="region of interest" description="Disordered" evidence="7">
    <location>
        <begin position="482"/>
        <end position="505"/>
    </location>
</feature>
<keyword evidence="10" id="KW-1185">Reference proteome</keyword>
<feature type="compositionally biased region" description="Acidic residues" evidence="7">
    <location>
        <begin position="190"/>
        <end position="209"/>
    </location>
</feature>
<dbReference type="GO" id="GO:0005634">
    <property type="term" value="C:nucleus"/>
    <property type="evidence" value="ECO:0007669"/>
    <property type="project" value="UniProtKB-SubCell"/>
</dbReference>
<feature type="domain" description="Myb-like" evidence="8">
    <location>
        <begin position="45"/>
        <end position="109"/>
    </location>
</feature>
<feature type="region of interest" description="Disordered" evidence="7">
    <location>
        <begin position="181"/>
        <end position="226"/>
    </location>
</feature>
<name>A0A8J5SFZ4_ZIZPA</name>
<keyword evidence="5" id="KW-0804">Transcription</keyword>
<dbReference type="InterPro" id="IPR044822">
    <property type="entry name" value="Myb_DNA-bind_4"/>
</dbReference>
<dbReference type="AlphaFoldDB" id="A0A8J5SFZ4"/>
<dbReference type="OrthoDB" id="691673at2759"/>
<dbReference type="EMBL" id="JAAALK010000283">
    <property type="protein sequence ID" value="KAG8071638.1"/>
    <property type="molecule type" value="Genomic_DNA"/>
</dbReference>
<feature type="region of interest" description="Disordered" evidence="7">
    <location>
        <begin position="32"/>
        <end position="55"/>
    </location>
</feature>
<organism evidence="9 10">
    <name type="scientific">Zizania palustris</name>
    <name type="common">Northern wild rice</name>
    <dbReference type="NCBI Taxonomy" id="103762"/>
    <lineage>
        <taxon>Eukaryota</taxon>
        <taxon>Viridiplantae</taxon>
        <taxon>Streptophyta</taxon>
        <taxon>Embryophyta</taxon>
        <taxon>Tracheophyta</taxon>
        <taxon>Spermatophyta</taxon>
        <taxon>Magnoliopsida</taxon>
        <taxon>Liliopsida</taxon>
        <taxon>Poales</taxon>
        <taxon>Poaceae</taxon>
        <taxon>BOP clade</taxon>
        <taxon>Oryzoideae</taxon>
        <taxon>Oryzeae</taxon>
        <taxon>Zizaniinae</taxon>
        <taxon>Zizania</taxon>
    </lineage>
</organism>
<feature type="compositionally biased region" description="Polar residues" evidence="7">
    <location>
        <begin position="564"/>
        <end position="578"/>
    </location>
</feature>
<reference evidence="9" key="2">
    <citation type="submission" date="2021-02" db="EMBL/GenBank/DDBJ databases">
        <authorList>
            <person name="Kimball J.A."/>
            <person name="Haas M.W."/>
            <person name="Macchietto M."/>
            <person name="Kono T."/>
            <person name="Duquette J."/>
            <person name="Shao M."/>
        </authorList>
    </citation>
    <scope>NUCLEOTIDE SEQUENCE</scope>
    <source>
        <tissue evidence="9">Fresh leaf tissue</tissue>
    </source>
</reference>
<dbReference type="PANTHER" id="PTHR21654">
    <property type="entry name" value="FI21293P1"/>
    <property type="match status" value="1"/>
</dbReference>
<comment type="caution">
    <text evidence="9">The sequence shown here is derived from an EMBL/GenBank/DDBJ whole genome shotgun (WGS) entry which is preliminary data.</text>
</comment>
<dbReference type="PROSITE" id="PS50090">
    <property type="entry name" value="MYB_LIKE"/>
    <property type="match status" value="2"/>
</dbReference>
<dbReference type="CDD" id="cd12203">
    <property type="entry name" value="GT1"/>
    <property type="match status" value="2"/>
</dbReference>
<evidence type="ECO:0000259" key="8">
    <source>
        <dbReference type="PROSITE" id="PS50090"/>
    </source>
</evidence>
<evidence type="ECO:0000256" key="7">
    <source>
        <dbReference type="SAM" id="MobiDB-lite"/>
    </source>
</evidence>
<dbReference type="SMART" id="SM00717">
    <property type="entry name" value="SANT"/>
    <property type="match status" value="2"/>
</dbReference>
<evidence type="ECO:0000256" key="2">
    <source>
        <dbReference type="ARBA" id="ARBA00022737"/>
    </source>
</evidence>
<keyword evidence="2" id="KW-0677">Repeat</keyword>
<feature type="compositionally biased region" description="Gly residues" evidence="7">
    <location>
        <begin position="37"/>
        <end position="48"/>
    </location>
</feature>
<dbReference type="FunFam" id="1.10.10.60:FF:000061">
    <property type="entry name" value="Trihelix transcription factor GT-2"/>
    <property type="match status" value="1"/>
</dbReference>
<proteinExistence type="predicted"/>
<evidence type="ECO:0000256" key="3">
    <source>
        <dbReference type="ARBA" id="ARBA00023015"/>
    </source>
</evidence>
<reference evidence="9" key="1">
    <citation type="journal article" date="2021" name="bioRxiv">
        <title>Whole Genome Assembly and Annotation of Northern Wild Rice, Zizania palustris L., Supports a Whole Genome Duplication in the Zizania Genus.</title>
        <authorList>
            <person name="Haas M."/>
            <person name="Kono T."/>
            <person name="Macchietto M."/>
            <person name="Millas R."/>
            <person name="McGilp L."/>
            <person name="Shao M."/>
            <person name="Duquette J."/>
            <person name="Hirsch C.N."/>
            <person name="Kimball J."/>
        </authorList>
    </citation>
    <scope>NUCLEOTIDE SEQUENCE</scope>
    <source>
        <tissue evidence="9">Fresh leaf tissue</tissue>
    </source>
</reference>
<dbReference type="Pfam" id="PF13837">
    <property type="entry name" value="Myb_DNA-bind_4"/>
    <property type="match status" value="2"/>
</dbReference>
<dbReference type="FunFam" id="1.10.10.60:FF:000092">
    <property type="entry name" value="Trihelix transcription factor GT-2"/>
    <property type="match status" value="1"/>
</dbReference>
<dbReference type="GO" id="GO:0006355">
    <property type="term" value="P:regulation of DNA-templated transcription"/>
    <property type="evidence" value="ECO:0007669"/>
    <property type="project" value="UniProtKB-ARBA"/>
</dbReference>